<dbReference type="InterPro" id="IPR015815">
    <property type="entry name" value="HIBADH-related"/>
</dbReference>
<evidence type="ECO:0000313" key="6">
    <source>
        <dbReference type="Proteomes" id="UP001500363"/>
    </source>
</evidence>
<dbReference type="InterPro" id="IPR051265">
    <property type="entry name" value="HIBADH-related_NP60_sf"/>
</dbReference>
<evidence type="ECO:0000256" key="2">
    <source>
        <dbReference type="ARBA" id="ARBA00023002"/>
    </source>
</evidence>
<dbReference type="InterPro" id="IPR013328">
    <property type="entry name" value="6PGD_dom2"/>
</dbReference>
<dbReference type="Pfam" id="PF03446">
    <property type="entry name" value="NAD_binding_2"/>
    <property type="match status" value="1"/>
</dbReference>
<dbReference type="InterPro" id="IPR006115">
    <property type="entry name" value="6PGDH_NADP-bd"/>
</dbReference>
<dbReference type="SUPFAM" id="SSF48179">
    <property type="entry name" value="6-phosphogluconate dehydrogenase C-terminal domain-like"/>
    <property type="match status" value="1"/>
</dbReference>
<keyword evidence="2" id="KW-0560">Oxidoreductase</keyword>
<dbReference type="Pfam" id="PF21761">
    <property type="entry name" value="RedAm-like_C"/>
    <property type="match status" value="1"/>
</dbReference>
<dbReference type="Proteomes" id="UP001500363">
    <property type="component" value="Unassembled WGS sequence"/>
</dbReference>
<dbReference type="PIRSF" id="PIRSF000103">
    <property type="entry name" value="HIBADH"/>
    <property type="match status" value="1"/>
</dbReference>
<keyword evidence="6" id="KW-1185">Reference proteome</keyword>
<accession>A0ABN2CD46</accession>
<name>A0ABN2CD46_9ACTN</name>
<evidence type="ECO:0000256" key="1">
    <source>
        <dbReference type="ARBA" id="ARBA00009080"/>
    </source>
</evidence>
<comment type="similarity">
    <text evidence="1">Belongs to the HIBADH-related family.</text>
</comment>
<gene>
    <name evidence="5" type="ORF">GCM10009741_70160</name>
</gene>
<dbReference type="InterPro" id="IPR048666">
    <property type="entry name" value="RedAm-like_C"/>
</dbReference>
<reference evidence="5 6" key="1">
    <citation type="journal article" date="2019" name="Int. J. Syst. Evol. Microbiol.">
        <title>The Global Catalogue of Microorganisms (GCM) 10K type strain sequencing project: providing services to taxonomists for standard genome sequencing and annotation.</title>
        <authorList>
            <consortium name="The Broad Institute Genomics Platform"/>
            <consortium name="The Broad Institute Genome Sequencing Center for Infectious Disease"/>
            <person name="Wu L."/>
            <person name="Ma J."/>
        </authorList>
    </citation>
    <scope>NUCLEOTIDE SEQUENCE [LARGE SCALE GENOMIC DNA]</scope>
    <source>
        <strain evidence="5 6">JCM 14303</strain>
    </source>
</reference>
<evidence type="ECO:0000313" key="5">
    <source>
        <dbReference type="EMBL" id="GAA1555635.1"/>
    </source>
</evidence>
<evidence type="ECO:0000259" key="4">
    <source>
        <dbReference type="Pfam" id="PF21761"/>
    </source>
</evidence>
<comment type="caution">
    <text evidence="5">The sequence shown here is derived from an EMBL/GenBank/DDBJ whole genome shotgun (WGS) entry which is preliminary data.</text>
</comment>
<sequence>MPDMTDNSPGNSRTPVTVLGLGPMGQALAAAFLAAGHPTTVWNRTPGKAAGLTGAVVAASAAEAVAASPLVVVCVIDYDATDAILDSAADELTGRTVVNLTADTPERARRTAEWAAAHGIDYLDGAIMTPTVTIGGPDAVFLYSGPRSLYDDHSPTLAALGGTATHLGEDPGRAAAHDVALLGIFWTAMTGIMHAFALAKAENIAAADLAGFARGISDLLSPSLDALAANVDSGNHPGTFSNVTSAAASLEHIIHASERNGLDAAVLKAAHALARQAIEDGHGGDDYSRLADTLRTHATR</sequence>
<dbReference type="Gene3D" id="1.10.1040.10">
    <property type="entry name" value="N-(1-d-carboxylethyl)-l-norvaline Dehydrogenase, domain 2"/>
    <property type="match status" value="1"/>
</dbReference>
<feature type="domain" description="NADPH-dependent reductive aminase-like C-terminal" evidence="4">
    <location>
        <begin position="170"/>
        <end position="295"/>
    </location>
</feature>
<dbReference type="EMBL" id="BAAANC010000004">
    <property type="protein sequence ID" value="GAA1555635.1"/>
    <property type="molecule type" value="Genomic_DNA"/>
</dbReference>
<dbReference type="Gene3D" id="3.40.50.720">
    <property type="entry name" value="NAD(P)-binding Rossmann-like Domain"/>
    <property type="match status" value="1"/>
</dbReference>
<feature type="domain" description="6-phosphogluconate dehydrogenase NADP-binding" evidence="3">
    <location>
        <begin position="16"/>
        <end position="168"/>
    </location>
</feature>
<dbReference type="PANTHER" id="PTHR43580:SF2">
    <property type="entry name" value="CYTOKINE-LIKE NUCLEAR FACTOR N-PAC"/>
    <property type="match status" value="1"/>
</dbReference>
<dbReference type="InterPro" id="IPR008927">
    <property type="entry name" value="6-PGluconate_DH-like_C_sf"/>
</dbReference>
<proteinExistence type="inferred from homology"/>
<evidence type="ECO:0000259" key="3">
    <source>
        <dbReference type="Pfam" id="PF03446"/>
    </source>
</evidence>
<dbReference type="InterPro" id="IPR036291">
    <property type="entry name" value="NAD(P)-bd_dom_sf"/>
</dbReference>
<organism evidence="5 6">
    <name type="scientific">Kribbella lupini</name>
    <dbReference type="NCBI Taxonomy" id="291602"/>
    <lineage>
        <taxon>Bacteria</taxon>
        <taxon>Bacillati</taxon>
        <taxon>Actinomycetota</taxon>
        <taxon>Actinomycetes</taxon>
        <taxon>Propionibacteriales</taxon>
        <taxon>Kribbellaceae</taxon>
        <taxon>Kribbella</taxon>
    </lineage>
</organism>
<protein>
    <submittedName>
        <fullName evidence="5">NAD(P)-binding domain-containing protein</fullName>
    </submittedName>
</protein>
<dbReference type="PANTHER" id="PTHR43580">
    <property type="entry name" value="OXIDOREDUCTASE GLYR1-RELATED"/>
    <property type="match status" value="1"/>
</dbReference>
<dbReference type="SUPFAM" id="SSF51735">
    <property type="entry name" value="NAD(P)-binding Rossmann-fold domains"/>
    <property type="match status" value="1"/>
</dbReference>